<evidence type="ECO:0000256" key="3">
    <source>
        <dbReference type="ARBA" id="ARBA00022692"/>
    </source>
</evidence>
<evidence type="ECO:0000259" key="7">
    <source>
        <dbReference type="PROSITE" id="PS50850"/>
    </source>
</evidence>
<evidence type="ECO:0000313" key="8">
    <source>
        <dbReference type="EMBL" id="SMQ48547.1"/>
    </source>
</evidence>
<feature type="transmembrane region" description="Helical" evidence="6">
    <location>
        <begin position="93"/>
        <end position="113"/>
    </location>
</feature>
<feature type="transmembrane region" description="Helical" evidence="6">
    <location>
        <begin position="253"/>
        <end position="273"/>
    </location>
</feature>
<feature type="transmembrane region" description="Helical" evidence="6">
    <location>
        <begin position="410"/>
        <end position="429"/>
    </location>
</feature>
<dbReference type="InterPro" id="IPR020846">
    <property type="entry name" value="MFS_dom"/>
</dbReference>
<dbReference type="PROSITE" id="PS50850">
    <property type="entry name" value="MFS"/>
    <property type="match status" value="1"/>
</dbReference>
<feature type="transmembrane region" description="Helical" evidence="6">
    <location>
        <begin position="133"/>
        <end position="152"/>
    </location>
</feature>
<accession>A0A1X7RNH1</accession>
<comment type="subcellular location">
    <subcellularLocation>
        <location evidence="1">Membrane</location>
        <topology evidence="1">Multi-pass membrane protein</topology>
    </subcellularLocation>
</comment>
<feature type="transmembrane region" description="Helical" evidence="6">
    <location>
        <begin position="502"/>
        <end position="524"/>
    </location>
</feature>
<dbReference type="GO" id="GO:0022857">
    <property type="term" value="F:transmembrane transporter activity"/>
    <property type="evidence" value="ECO:0007669"/>
    <property type="project" value="InterPro"/>
</dbReference>
<dbReference type="STRING" id="1276538.A0A1X7RNH1"/>
<comment type="similarity">
    <text evidence="2">Belongs to the major facilitator superfamily.</text>
</comment>
<keyword evidence="9" id="KW-1185">Reference proteome</keyword>
<evidence type="ECO:0000256" key="5">
    <source>
        <dbReference type="ARBA" id="ARBA00023136"/>
    </source>
</evidence>
<dbReference type="PANTHER" id="PTHR23502">
    <property type="entry name" value="MAJOR FACILITATOR SUPERFAMILY"/>
    <property type="match status" value="1"/>
</dbReference>
<keyword evidence="4 6" id="KW-1133">Transmembrane helix</keyword>
<organism evidence="8 9">
    <name type="scientific">Zymoseptoria tritici (strain ST99CH_3D7)</name>
    <dbReference type="NCBI Taxonomy" id="1276538"/>
    <lineage>
        <taxon>Eukaryota</taxon>
        <taxon>Fungi</taxon>
        <taxon>Dikarya</taxon>
        <taxon>Ascomycota</taxon>
        <taxon>Pezizomycotina</taxon>
        <taxon>Dothideomycetes</taxon>
        <taxon>Dothideomycetidae</taxon>
        <taxon>Mycosphaerellales</taxon>
        <taxon>Mycosphaerellaceae</taxon>
        <taxon>Zymoseptoria</taxon>
    </lineage>
</organism>
<feature type="transmembrane region" description="Helical" evidence="6">
    <location>
        <begin position="327"/>
        <end position="346"/>
    </location>
</feature>
<dbReference type="CDD" id="cd17323">
    <property type="entry name" value="MFS_Tpo1_MDR_like"/>
    <property type="match status" value="1"/>
</dbReference>
<dbReference type="Proteomes" id="UP000215127">
    <property type="component" value="Chromosome 3"/>
</dbReference>
<dbReference type="PANTHER" id="PTHR23502:SF61">
    <property type="entry name" value="MULTIDRUG TRANSPORTER, PUTATIVE (AFU_ORTHOLOGUE AFUA_3G02780)-RELATED"/>
    <property type="match status" value="1"/>
</dbReference>
<reference evidence="8 9" key="1">
    <citation type="submission" date="2016-06" db="EMBL/GenBank/DDBJ databases">
        <authorList>
            <person name="Kjaerup R.B."/>
            <person name="Dalgaard T.S."/>
            <person name="Juul-Madsen H.R."/>
        </authorList>
    </citation>
    <scope>NUCLEOTIDE SEQUENCE [LARGE SCALE GENOMIC DNA]</scope>
</reference>
<feature type="domain" description="Major facilitator superfamily (MFS) profile" evidence="7">
    <location>
        <begin position="95"/>
        <end position="529"/>
    </location>
</feature>
<feature type="transmembrane region" description="Helical" evidence="6">
    <location>
        <begin position="164"/>
        <end position="181"/>
    </location>
</feature>
<dbReference type="InterPro" id="IPR036259">
    <property type="entry name" value="MFS_trans_sf"/>
</dbReference>
<feature type="transmembrane region" description="Helical" evidence="6">
    <location>
        <begin position="435"/>
        <end position="462"/>
    </location>
</feature>
<feature type="transmembrane region" description="Helical" evidence="6">
    <location>
        <begin position="226"/>
        <end position="247"/>
    </location>
</feature>
<dbReference type="AlphaFoldDB" id="A0A1X7RNH1"/>
<feature type="transmembrane region" description="Helical" evidence="6">
    <location>
        <begin position="193"/>
        <end position="214"/>
    </location>
</feature>
<evidence type="ECO:0000256" key="6">
    <source>
        <dbReference type="SAM" id="Phobius"/>
    </source>
</evidence>
<dbReference type="GO" id="GO:0005886">
    <property type="term" value="C:plasma membrane"/>
    <property type="evidence" value="ECO:0007669"/>
    <property type="project" value="TreeGrafter"/>
</dbReference>
<dbReference type="InterPro" id="IPR011701">
    <property type="entry name" value="MFS"/>
</dbReference>
<proteinExistence type="inferred from homology"/>
<keyword evidence="3 6" id="KW-0812">Transmembrane</keyword>
<name>A0A1X7RNH1_ZYMT9</name>
<sequence length="558" mass="61391">MSRLTMERSISVTCSDVTNEKDEDEHNEYRQGIPHTHIDIAPDPLGHTAQHGAYEHHQHHDLNDDAFQEKHFVDWEGPDDPENPFNWSDKRKWLITITTCFISVLLGLPAGAYGVATPQMKALWSIDETNFPYISFGLVTWNMGAAIAPLVFVPLTENTGRMPGYFASYVLFLLFLLPSALAPNFATILVTRFFAGGASSVAINIVGGTITDIWRGDRARSLPMSIFALSGVVGIALGPFIGGAITTSLSWRWIYWIQLIIDGGLLPIFYFILTETRGDVLLMKRAQKLRKEGYKRVTSPLEQADTGLLAAIKISFLRPTKMLTSEFVVIAFTLWVSFAWGILFLFQSSVPLVFSQVYDFSTFQVTLVQLALSVGALLATLLNPIQDALYLSSAHRNTERPGKPIPEARLYTAVPGSLIFSAGMFWFGWTSREDIHWIVPTFGLGCVGVGVYSIYLSVVNYLADAYEKYAGSALSAASMGRNVFGAFLPLATPALYGTLGTAWASSLVGFIGLALSAVPVVLLVKGQEIRAKSPFMLESTYDAGEGEARRESLARRRG</sequence>
<evidence type="ECO:0000256" key="2">
    <source>
        <dbReference type="ARBA" id="ARBA00008335"/>
    </source>
</evidence>
<dbReference type="Gene3D" id="1.20.1250.20">
    <property type="entry name" value="MFS general substrate transporter like domains"/>
    <property type="match status" value="1"/>
</dbReference>
<evidence type="ECO:0000313" key="9">
    <source>
        <dbReference type="Proteomes" id="UP000215127"/>
    </source>
</evidence>
<dbReference type="EMBL" id="LT853694">
    <property type="protein sequence ID" value="SMQ48547.1"/>
    <property type="molecule type" value="Genomic_DNA"/>
</dbReference>
<gene>
    <name evidence="8" type="ORF">ZT3D7_G3697</name>
</gene>
<protein>
    <recommendedName>
        <fullName evidence="7">Major facilitator superfamily (MFS) profile domain-containing protein</fullName>
    </recommendedName>
</protein>
<evidence type="ECO:0000256" key="1">
    <source>
        <dbReference type="ARBA" id="ARBA00004141"/>
    </source>
</evidence>
<dbReference type="FunFam" id="1.20.1250.20:FF:000082">
    <property type="entry name" value="MFS multidrug transporter, putative"/>
    <property type="match status" value="1"/>
</dbReference>
<feature type="transmembrane region" description="Helical" evidence="6">
    <location>
        <begin position="366"/>
        <end position="389"/>
    </location>
</feature>
<evidence type="ECO:0000256" key="4">
    <source>
        <dbReference type="ARBA" id="ARBA00022989"/>
    </source>
</evidence>
<dbReference type="Pfam" id="PF07690">
    <property type="entry name" value="MFS_1"/>
    <property type="match status" value="1"/>
</dbReference>
<keyword evidence="5 6" id="KW-0472">Membrane</keyword>
<dbReference type="SUPFAM" id="SSF103473">
    <property type="entry name" value="MFS general substrate transporter"/>
    <property type="match status" value="1"/>
</dbReference>
<feature type="transmembrane region" description="Helical" evidence="6">
    <location>
        <begin position="474"/>
        <end position="496"/>
    </location>
</feature>